<dbReference type="AlphaFoldDB" id="A0AAV3QY84"/>
<sequence>MKEVGESTSQMDVFKRSRKTPPNKPKNPNTDVDIEEMDKRVITTLPGHEEMAKKEAWIDIQGPEKHGRVWCAPKGVSPSQLQSIGLPQSLELSEIPTSLLEKTSEVVRKEFDENYRARVRAEMTEDFEALLQDMPRIESLGTFSMPPEEAHV</sequence>
<evidence type="ECO:0000256" key="1">
    <source>
        <dbReference type="SAM" id="MobiDB-lite"/>
    </source>
</evidence>
<organism evidence="2 3">
    <name type="scientific">Lithospermum erythrorhizon</name>
    <name type="common">Purple gromwell</name>
    <name type="synonym">Lithospermum officinale var. erythrorhizon</name>
    <dbReference type="NCBI Taxonomy" id="34254"/>
    <lineage>
        <taxon>Eukaryota</taxon>
        <taxon>Viridiplantae</taxon>
        <taxon>Streptophyta</taxon>
        <taxon>Embryophyta</taxon>
        <taxon>Tracheophyta</taxon>
        <taxon>Spermatophyta</taxon>
        <taxon>Magnoliopsida</taxon>
        <taxon>eudicotyledons</taxon>
        <taxon>Gunneridae</taxon>
        <taxon>Pentapetalae</taxon>
        <taxon>asterids</taxon>
        <taxon>lamiids</taxon>
        <taxon>Boraginales</taxon>
        <taxon>Boraginaceae</taxon>
        <taxon>Boraginoideae</taxon>
        <taxon>Lithospermeae</taxon>
        <taxon>Lithospermum</taxon>
    </lineage>
</organism>
<name>A0AAV3QY84_LITER</name>
<comment type="caution">
    <text evidence="2">The sequence shown here is derived from an EMBL/GenBank/DDBJ whole genome shotgun (WGS) entry which is preliminary data.</text>
</comment>
<evidence type="ECO:0000313" key="3">
    <source>
        <dbReference type="Proteomes" id="UP001454036"/>
    </source>
</evidence>
<reference evidence="2 3" key="1">
    <citation type="submission" date="2024-01" db="EMBL/GenBank/DDBJ databases">
        <title>The complete chloroplast genome sequence of Lithospermum erythrorhizon: insights into the phylogenetic relationship among Boraginaceae species and the maternal lineages of purple gromwells.</title>
        <authorList>
            <person name="Okada T."/>
            <person name="Watanabe K."/>
        </authorList>
    </citation>
    <scope>NUCLEOTIDE SEQUENCE [LARGE SCALE GENOMIC DNA]</scope>
</reference>
<accession>A0AAV3QY84</accession>
<feature type="compositionally biased region" description="Polar residues" evidence="1">
    <location>
        <begin position="1"/>
        <end position="11"/>
    </location>
</feature>
<feature type="region of interest" description="Disordered" evidence="1">
    <location>
        <begin position="1"/>
        <end position="35"/>
    </location>
</feature>
<keyword evidence="3" id="KW-1185">Reference proteome</keyword>
<dbReference type="EMBL" id="BAABME010006705">
    <property type="protein sequence ID" value="GAA0169087.1"/>
    <property type="molecule type" value="Genomic_DNA"/>
</dbReference>
<gene>
    <name evidence="2" type="ORF">LIER_23644</name>
</gene>
<proteinExistence type="predicted"/>
<protein>
    <submittedName>
        <fullName evidence="2">Uncharacterized protein</fullName>
    </submittedName>
</protein>
<dbReference type="Proteomes" id="UP001454036">
    <property type="component" value="Unassembled WGS sequence"/>
</dbReference>
<evidence type="ECO:0000313" key="2">
    <source>
        <dbReference type="EMBL" id="GAA0169087.1"/>
    </source>
</evidence>